<comment type="caution">
    <text evidence="1">The sequence shown here is derived from an EMBL/GenBank/DDBJ whole genome shotgun (WGS) entry which is preliminary data.</text>
</comment>
<proteinExistence type="predicted"/>
<evidence type="ECO:0000313" key="2">
    <source>
        <dbReference type="Proteomes" id="UP001054889"/>
    </source>
</evidence>
<protein>
    <submittedName>
        <fullName evidence="1">Uncharacterized protein</fullName>
    </submittedName>
</protein>
<gene>
    <name evidence="1" type="primary">gb12773</name>
    <name evidence="1" type="ORF">PR202_gb12773</name>
</gene>
<organism evidence="1 2">
    <name type="scientific">Eleusine coracana subsp. coracana</name>
    <dbReference type="NCBI Taxonomy" id="191504"/>
    <lineage>
        <taxon>Eukaryota</taxon>
        <taxon>Viridiplantae</taxon>
        <taxon>Streptophyta</taxon>
        <taxon>Embryophyta</taxon>
        <taxon>Tracheophyta</taxon>
        <taxon>Spermatophyta</taxon>
        <taxon>Magnoliopsida</taxon>
        <taxon>Liliopsida</taxon>
        <taxon>Poales</taxon>
        <taxon>Poaceae</taxon>
        <taxon>PACMAD clade</taxon>
        <taxon>Chloridoideae</taxon>
        <taxon>Cynodonteae</taxon>
        <taxon>Eleusininae</taxon>
        <taxon>Eleusine</taxon>
    </lineage>
</organism>
<reference evidence="1" key="1">
    <citation type="journal article" date="2018" name="DNA Res.">
        <title>Multiple hybrid de novo genome assembly of finger millet, an orphan allotetraploid crop.</title>
        <authorList>
            <person name="Hatakeyama M."/>
            <person name="Aluri S."/>
            <person name="Balachadran M.T."/>
            <person name="Sivarajan S.R."/>
            <person name="Patrignani A."/>
            <person name="Gruter S."/>
            <person name="Poveda L."/>
            <person name="Shimizu-Inatsugi R."/>
            <person name="Baeten J."/>
            <person name="Francoijs K.J."/>
            <person name="Nataraja K.N."/>
            <person name="Reddy Y.A.N."/>
            <person name="Phadnis S."/>
            <person name="Ravikumar R.L."/>
            <person name="Schlapbach R."/>
            <person name="Sreeman S.M."/>
            <person name="Shimizu K.K."/>
        </authorList>
    </citation>
    <scope>NUCLEOTIDE SEQUENCE</scope>
</reference>
<dbReference type="AlphaFoldDB" id="A0AAV5EQC8"/>
<reference evidence="1" key="2">
    <citation type="submission" date="2021-12" db="EMBL/GenBank/DDBJ databases">
        <title>Resequencing data analysis of finger millet.</title>
        <authorList>
            <person name="Hatakeyama M."/>
            <person name="Aluri S."/>
            <person name="Balachadran M.T."/>
            <person name="Sivarajan S.R."/>
            <person name="Poveda L."/>
            <person name="Shimizu-Inatsugi R."/>
            <person name="Schlapbach R."/>
            <person name="Sreeman S.M."/>
            <person name="Shimizu K.K."/>
        </authorList>
    </citation>
    <scope>NUCLEOTIDE SEQUENCE</scope>
</reference>
<sequence length="66" mass="7733">MGKVPILHQNRGMFRYRGAYKATTLFLWSKARQCKLFKCCGRRCFLLRDTIRGNGDPEKNHPKSCK</sequence>
<name>A0AAV5EQC8_ELECO</name>
<dbReference type="Proteomes" id="UP001054889">
    <property type="component" value="Unassembled WGS sequence"/>
</dbReference>
<evidence type="ECO:0000313" key="1">
    <source>
        <dbReference type="EMBL" id="GJN24992.1"/>
    </source>
</evidence>
<dbReference type="EMBL" id="BQKI01000077">
    <property type="protein sequence ID" value="GJN24992.1"/>
    <property type="molecule type" value="Genomic_DNA"/>
</dbReference>
<keyword evidence="2" id="KW-1185">Reference proteome</keyword>
<accession>A0AAV5EQC8</accession>